<dbReference type="InterPro" id="IPR021109">
    <property type="entry name" value="Peptidase_aspartic_dom_sf"/>
</dbReference>
<evidence type="ECO:0000256" key="8">
    <source>
        <dbReference type="ARBA" id="ARBA00022750"/>
    </source>
</evidence>
<evidence type="ECO:0000259" key="12">
    <source>
        <dbReference type="PROSITE" id="PS50053"/>
    </source>
</evidence>
<dbReference type="SUPFAM" id="SSF50630">
    <property type="entry name" value="Acid proteases"/>
    <property type="match status" value="1"/>
</dbReference>
<comment type="function">
    <text evidence="1">Probable aspartic protease. May be involved in the regulation of exocytosis. Acts as a linker between the 19S proteasome and polyubiquitinated proteins via UBA domain interactions with ubiquitin for their subsequent degradation. Required for S-phase checkpoint control.</text>
</comment>
<evidence type="ECO:0000256" key="9">
    <source>
        <dbReference type="ARBA" id="ARBA00022801"/>
    </source>
</evidence>
<evidence type="ECO:0000256" key="6">
    <source>
        <dbReference type="ARBA" id="ARBA00022490"/>
    </source>
</evidence>
<dbReference type="Gene3D" id="3.10.20.90">
    <property type="entry name" value="Phosphatidylinositol 3-kinase Catalytic Subunit, Chain A, domain 1"/>
    <property type="match status" value="1"/>
</dbReference>
<evidence type="ECO:0000256" key="5">
    <source>
        <dbReference type="ARBA" id="ARBA00021491"/>
    </source>
</evidence>
<keyword evidence="7" id="KW-0645">Protease</keyword>
<dbReference type="InterPro" id="IPR009060">
    <property type="entry name" value="UBA-like_sf"/>
</dbReference>
<comment type="subcellular location">
    <subcellularLocation>
        <location evidence="2">Cytoplasm</location>
    </subcellularLocation>
</comment>
<dbReference type="InterPro" id="IPR000626">
    <property type="entry name" value="Ubiquitin-like_dom"/>
</dbReference>
<comment type="subunit">
    <text evidence="4">Binds ubiquitin and polyubiquitinated proteins.</text>
</comment>
<dbReference type="InterPro" id="IPR033882">
    <property type="entry name" value="DDI1_N"/>
</dbReference>
<evidence type="ECO:0000313" key="13">
    <source>
        <dbReference type="EMBL" id="KAF5097683.1"/>
    </source>
</evidence>
<dbReference type="PANTHER" id="PTHR15397">
    <property type="entry name" value="SODIUM-GLUCOSE COTRANSPORTER REGULATORY PROTEIN -RELATED"/>
    <property type="match status" value="1"/>
</dbReference>
<dbReference type="Proteomes" id="UP000750522">
    <property type="component" value="Unassembled WGS sequence"/>
</dbReference>
<comment type="caution">
    <text evidence="13">The sequence shown here is derived from an EMBL/GenBank/DDBJ whole genome shotgun (WGS) entry which is preliminary data.</text>
</comment>
<feature type="compositionally biased region" description="Low complexity" evidence="10">
    <location>
        <begin position="370"/>
        <end position="398"/>
    </location>
</feature>
<feature type="domain" description="Ubiquitin-like" evidence="12">
    <location>
        <begin position="1"/>
        <end position="72"/>
    </location>
</feature>
<dbReference type="GO" id="GO:0005737">
    <property type="term" value="C:cytoplasm"/>
    <property type="evidence" value="ECO:0007669"/>
    <property type="project" value="UniProtKB-SubCell"/>
</dbReference>
<protein>
    <recommendedName>
        <fullName evidence="5">DNA damage-inducible protein 1</fullName>
    </recommendedName>
</protein>
<reference evidence="13" key="2">
    <citation type="submission" date="2020-01" db="EMBL/GenBank/DDBJ databases">
        <authorList>
            <person name="Perkins V."/>
            <person name="Lessard M.-H."/>
            <person name="Dugat-Bony E."/>
            <person name="Frenette M."/>
            <person name="Labrie S."/>
        </authorList>
    </citation>
    <scope>NUCLEOTIDE SEQUENCE</scope>
    <source>
        <strain evidence="13">LMA-70</strain>
    </source>
</reference>
<evidence type="ECO:0000256" key="2">
    <source>
        <dbReference type="ARBA" id="ARBA00004496"/>
    </source>
</evidence>
<dbReference type="Gene3D" id="2.40.70.10">
    <property type="entry name" value="Acid Proteases"/>
    <property type="match status" value="1"/>
</dbReference>
<dbReference type="CDD" id="cd01796">
    <property type="entry name" value="Ubl_Ddi1_like"/>
    <property type="match status" value="1"/>
</dbReference>
<dbReference type="Pfam" id="PF00627">
    <property type="entry name" value="UBA"/>
    <property type="match status" value="1"/>
</dbReference>
<dbReference type="GO" id="GO:0006508">
    <property type="term" value="P:proteolysis"/>
    <property type="evidence" value="ECO:0007669"/>
    <property type="project" value="UniProtKB-KW"/>
</dbReference>
<evidence type="ECO:0000256" key="4">
    <source>
        <dbReference type="ARBA" id="ARBA00011128"/>
    </source>
</evidence>
<name>A0A9P5G2K9_GEOCN</name>
<feature type="domain" description="UBA" evidence="11">
    <location>
        <begin position="420"/>
        <end position="460"/>
    </location>
</feature>
<organism evidence="13 14">
    <name type="scientific">Geotrichum candidum</name>
    <name type="common">Oospora lactis</name>
    <name type="synonym">Dipodascus geotrichum</name>
    <dbReference type="NCBI Taxonomy" id="1173061"/>
    <lineage>
        <taxon>Eukaryota</taxon>
        <taxon>Fungi</taxon>
        <taxon>Dikarya</taxon>
        <taxon>Ascomycota</taxon>
        <taxon>Saccharomycotina</taxon>
        <taxon>Dipodascomycetes</taxon>
        <taxon>Dipodascales</taxon>
        <taxon>Dipodascaceae</taxon>
        <taxon>Geotrichum</taxon>
    </lineage>
</organism>
<dbReference type="PROSITE" id="PS50053">
    <property type="entry name" value="UBIQUITIN_2"/>
    <property type="match status" value="1"/>
</dbReference>
<sequence length="460" mass="49999">MQLLVTFESHENFLTLDVGPDMTLPDLMGLIEIEGQIAAEKQVIYYNNKRLTSEPTRSLKEYGFSDGDMILVRNKDAVSEILNQERQLLTGPSNGASGSHASDSNEIDTNGDHFDETHLYPGIEQVRTHMLQNPTIKAGVLQRYPQLESKINDAQAFRNEMVSIERERYIQEEKRKAALKKLQDDPYDPESQQIILNNIRADAITENFNIALEENPEVFASVTMLFVDIRVNGHHVKAFVDSGAQATIMSPECAEACSLGHLIDKRFQGLAMGVGTAKILGRIHTAPLLVGNELLAASFTVMEGKNVDFLLGLDLLKKYQAQIDLKRNVLCIANTEVPFLPESEIPKNFMQAHAVPPLIEGGGDTAVTMAEAGGSSSAPGAARARPEGATTAAPKKPRTEVAVEAAATPAAATPAAAANAHPEQVVQNLVQLGFPRQLVLRALDQAQGNPEFAAALLFDS</sequence>
<keyword evidence="9" id="KW-0378">Hydrolase</keyword>
<dbReference type="CDD" id="cd05479">
    <property type="entry name" value="RP_DDI"/>
    <property type="match status" value="1"/>
</dbReference>
<evidence type="ECO:0000256" key="7">
    <source>
        <dbReference type="ARBA" id="ARBA00022670"/>
    </source>
</evidence>
<proteinExistence type="inferred from homology"/>
<keyword evidence="8" id="KW-0064">Aspartyl protease</keyword>
<feature type="region of interest" description="Disordered" evidence="10">
    <location>
        <begin position="366"/>
        <end position="398"/>
    </location>
</feature>
<dbReference type="EMBL" id="QQZK01000087">
    <property type="protein sequence ID" value="KAF5097683.1"/>
    <property type="molecule type" value="Genomic_DNA"/>
</dbReference>
<dbReference type="SMART" id="SM00165">
    <property type="entry name" value="UBA"/>
    <property type="match status" value="1"/>
</dbReference>
<dbReference type="SUPFAM" id="SSF46934">
    <property type="entry name" value="UBA-like"/>
    <property type="match status" value="1"/>
</dbReference>
<dbReference type="Gene3D" id="1.10.8.10">
    <property type="entry name" value="DNA helicase RuvA subunit, C-terminal domain"/>
    <property type="match status" value="1"/>
</dbReference>
<dbReference type="PROSITE" id="PS50030">
    <property type="entry name" value="UBA"/>
    <property type="match status" value="1"/>
</dbReference>
<dbReference type="InterPro" id="IPR015940">
    <property type="entry name" value="UBA"/>
</dbReference>
<evidence type="ECO:0000259" key="11">
    <source>
        <dbReference type="PROSITE" id="PS50030"/>
    </source>
</evidence>
<feature type="compositionally biased region" description="Polar residues" evidence="10">
    <location>
        <begin position="89"/>
        <end position="108"/>
    </location>
</feature>
<evidence type="ECO:0000256" key="10">
    <source>
        <dbReference type="SAM" id="MobiDB-lite"/>
    </source>
</evidence>
<dbReference type="GO" id="GO:0004190">
    <property type="term" value="F:aspartic-type endopeptidase activity"/>
    <property type="evidence" value="ECO:0007669"/>
    <property type="project" value="UniProtKB-KW"/>
</dbReference>
<reference evidence="13" key="1">
    <citation type="journal article" date="2020" name="Front. Microbiol.">
        <title>Phenotypic and Genetic Characterization of the Cheese Ripening Yeast Geotrichum candidum.</title>
        <authorList>
            <person name="Perkins V."/>
            <person name="Vignola S."/>
            <person name="Lessard M.H."/>
            <person name="Plante P.L."/>
            <person name="Corbeil J."/>
            <person name="Dugat-Bony E."/>
            <person name="Frenette M."/>
            <person name="Labrie S."/>
        </authorList>
    </citation>
    <scope>NUCLEOTIDE SEQUENCE</scope>
    <source>
        <strain evidence="13">LMA-70</strain>
    </source>
</reference>
<dbReference type="SUPFAM" id="SSF54236">
    <property type="entry name" value="Ubiquitin-like"/>
    <property type="match status" value="1"/>
</dbReference>
<dbReference type="AlphaFoldDB" id="A0A9P5G2K9"/>
<dbReference type="Pfam" id="PF09668">
    <property type="entry name" value="Asp_protease"/>
    <property type="match status" value="1"/>
</dbReference>
<comment type="similarity">
    <text evidence="3">Belongs to the DDI1 family.</text>
</comment>
<evidence type="ECO:0000313" key="14">
    <source>
        <dbReference type="Proteomes" id="UP000750522"/>
    </source>
</evidence>
<dbReference type="CDD" id="cd14309">
    <property type="entry name" value="UBA_scDdi1_like"/>
    <property type="match status" value="1"/>
</dbReference>
<accession>A0A9P5G2K9</accession>
<dbReference type="InterPro" id="IPR019103">
    <property type="entry name" value="Peptidase_aspartic_DDI1-type"/>
</dbReference>
<keyword evidence="6" id="KW-0963">Cytoplasm</keyword>
<feature type="region of interest" description="Disordered" evidence="10">
    <location>
        <begin position="89"/>
        <end position="117"/>
    </location>
</feature>
<evidence type="ECO:0000256" key="1">
    <source>
        <dbReference type="ARBA" id="ARBA00003231"/>
    </source>
</evidence>
<dbReference type="PANTHER" id="PTHR15397:SF3">
    <property type="entry name" value="DNA DAMAGE INDUCIBLE 1 HOMOLOG 2"/>
    <property type="match status" value="1"/>
</dbReference>
<dbReference type="InterPro" id="IPR029071">
    <property type="entry name" value="Ubiquitin-like_domsf"/>
</dbReference>
<gene>
    <name evidence="13" type="ORF">DV451_003730</name>
</gene>
<evidence type="ECO:0000256" key="3">
    <source>
        <dbReference type="ARBA" id="ARBA00009136"/>
    </source>
</evidence>